<keyword evidence="3" id="KW-0285">Flavoprotein</keyword>
<dbReference type="InterPro" id="IPR016171">
    <property type="entry name" value="Vanillyl_alc_oxidase_C-sub2"/>
</dbReference>
<comment type="caution">
    <text evidence="7">The sequence shown here is derived from an EMBL/GenBank/DDBJ whole genome shotgun (WGS) entry which is preliminary data.</text>
</comment>
<dbReference type="SUPFAM" id="SSF56176">
    <property type="entry name" value="FAD-binding/transporter-associated domain-like"/>
    <property type="match status" value="1"/>
</dbReference>
<dbReference type="Pfam" id="PF02913">
    <property type="entry name" value="FAD-oxidase_C"/>
    <property type="match status" value="1"/>
</dbReference>
<evidence type="ECO:0000256" key="1">
    <source>
        <dbReference type="ARBA" id="ARBA00001974"/>
    </source>
</evidence>
<dbReference type="InterPro" id="IPR016167">
    <property type="entry name" value="FAD-bd_PCMH_sub1"/>
</dbReference>
<dbReference type="InterPro" id="IPR004113">
    <property type="entry name" value="FAD-bd_oxidored_4_C"/>
</dbReference>
<evidence type="ECO:0000256" key="3">
    <source>
        <dbReference type="ARBA" id="ARBA00022630"/>
    </source>
</evidence>
<dbReference type="SUPFAM" id="SSF55103">
    <property type="entry name" value="FAD-linked oxidases, C-terminal domain"/>
    <property type="match status" value="1"/>
</dbReference>
<evidence type="ECO:0000259" key="6">
    <source>
        <dbReference type="PROSITE" id="PS51387"/>
    </source>
</evidence>
<keyword evidence="5" id="KW-0560">Oxidoreductase</keyword>
<dbReference type="Pfam" id="PF01565">
    <property type="entry name" value="FAD_binding_4"/>
    <property type="match status" value="1"/>
</dbReference>
<dbReference type="InterPro" id="IPR036318">
    <property type="entry name" value="FAD-bd_PCMH-like_sf"/>
</dbReference>
<dbReference type="Gene3D" id="3.30.465.10">
    <property type="match status" value="1"/>
</dbReference>
<evidence type="ECO:0000313" key="7">
    <source>
        <dbReference type="EMBL" id="MDR6373956.1"/>
    </source>
</evidence>
<dbReference type="InterPro" id="IPR016164">
    <property type="entry name" value="FAD-linked_Oxase-like_C"/>
</dbReference>
<comment type="cofactor">
    <cofactor evidence="1">
        <name>FAD</name>
        <dbReference type="ChEBI" id="CHEBI:57692"/>
    </cofactor>
</comment>
<dbReference type="Gene3D" id="3.30.70.2740">
    <property type="match status" value="1"/>
</dbReference>
<reference evidence="7 8" key="1">
    <citation type="submission" date="2023-07" db="EMBL/GenBank/DDBJ databases">
        <title>Sorghum-associated microbial communities from plants grown in Nebraska, USA.</title>
        <authorList>
            <person name="Schachtman D."/>
        </authorList>
    </citation>
    <scope>NUCLEOTIDE SEQUENCE [LARGE SCALE GENOMIC DNA]</scope>
    <source>
        <strain evidence="7 8">DS1039</strain>
    </source>
</reference>
<evidence type="ECO:0000256" key="5">
    <source>
        <dbReference type="ARBA" id="ARBA00023002"/>
    </source>
</evidence>
<proteinExistence type="inferred from homology"/>
<evidence type="ECO:0000313" key="8">
    <source>
        <dbReference type="Proteomes" id="UP001185254"/>
    </source>
</evidence>
<protein>
    <submittedName>
        <fullName evidence="7">FAD/FMN-containing dehydrogenase</fullName>
    </submittedName>
</protein>
<feature type="domain" description="FAD-binding PCMH-type" evidence="6">
    <location>
        <begin position="40"/>
        <end position="219"/>
    </location>
</feature>
<dbReference type="Gene3D" id="1.10.45.10">
    <property type="entry name" value="Vanillyl-alcohol Oxidase, Chain A, domain 4"/>
    <property type="match status" value="1"/>
</dbReference>
<comment type="similarity">
    <text evidence="2">Belongs to the FAD-binding oxidoreductase/transferase type 4 family.</text>
</comment>
<dbReference type="InterPro" id="IPR006094">
    <property type="entry name" value="Oxid_FAD_bind_N"/>
</dbReference>
<sequence>MHAQHPDALQLSLVETLGEDCVSLDASVADAHAGDWSDAPRVRPRMTLFPRTPADVASALRVLAKHRQPVVVQGGLTGLAGGATPQAGEVALSLARVNAIGSFDRIGGTLTVQAGVPLEQLQTFVEAEEWFFPLDLGARGTCQIGGNAATNAGGNRVIRFGTMRDRILGLEVALPDGTVLSMMNRVTKNTTGIDLKQLFIGSEGSLGVITRLVLKLEPKPSAANTALCAVASFEDATRLLKHLRARLASLSSFELMWQDFMSAAMDIAHLKAPFDERFPVYVLVETLGESYDDDRLALEQSLERMLEEGVVQDVIIAQTIEHAKQLWAYRETVGELLSKLKPHAAFDIGIPMDRMERFVDDARSSLSERFPQQTHLFFGHLGDGNLHLLSGPYVDASNLLEVEELIYAAVSEAEGCISAEHGIGVIKEPFLHYSRSEPEIELMNKLKALLDPTGMLNAGRVFKQRAACT</sequence>
<dbReference type="PANTHER" id="PTHR43716:SF1">
    <property type="entry name" value="D-2-HYDROXYGLUTARATE DEHYDROGENASE, MITOCHONDRIAL"/>
    <property type="match status" value="1"/>
</dbReference>
<organism evidence="7 8">
    <name type="scientific">Paraburkholderia caledonica</name>
    <dbReference type="NCBI Taxonomy" id="134536"/>
    <lineage>
        <taxon>Bacteria</taxon>
        <taxon>Pseudomonadati</taxon>
        <taxon>Pseudomonadota</taxon>
        <taxon>Betaproteobacteria</taxon>
        <taxon>Burkholderiales</taxon>
        <taxon>Burkholderiaceae</taxon>
        <taxon>Paraburkholderia</taxon>
    </lineage>
</organism>
<dbReference type="PANTHER" id="PTHR43716">
    <property type="entry name" value="D-2-HYDROXYGLUTARATE DEHYDROGENASE, MITOCHONDRIAL"/>
    <property type="match status" value="1"/>
</dbReference>
<evidence type="ECO:0000256" key="4">
    <source>
        <dbReference type="ARBA" id="ARBA00022827"/>
    </source>
</evidence>
<dbReference type="InterPro" id="IPR016169">
    <property type="entry name" value="FAD-bd_PCMH_sub2"/>
</dbReference>
<dbReference type="InterPro" id="IPR016166">
    <property type="entry name" value="FAD-bd_PCMH"/>
</dbReference>
<dbReference type="Gene3D" id="3.30.43.10">
    <property type="entry name" value="Uridine Diphospho-n-acetylenolpyruvylglucosamine Reductase, domain 2"/>
    <property type="match status" value="1"/>
</dbReference>
<keyword evidence="8" id="KW-1185">Reference proteome</keyword>
<dbReference type="EMBL" id="JAVDQN010000001">
    <property type="protein sequence ID" value="MDR6373956.1"/>
    <property type="molecule type" value="Genomic_DNA"/>
</dbReference>
<keyword evidence="4" id="KW-0274">FAD</keyword>
<dbReference type="RefSeq" id="WP_310065341.1">
    <property type="nucleotide sequence ID" value="NZ_JAVDQN010000001.1"/>
</dbReference>
<dbReference type="Proteomes" id="UP001185254">
    <property type="component" value="Unassembled WGS sequence"/>
</dbReference>
<dbReference type="InterPro" id="IPR051264">
    <property type="entry name" value="FAD-oxidored/transferase_4"/>
</dbReference>
<accession>A0ABU1KSN3</accession>
<name>A0ABU1KSN3_9BURK</name>
<gene>
    <name evidence="7" type="ORF">J2776_000632</name>
</gene>
<evidence type="ECO:0000256" key="2">
    <source>
        <dbReference type="ARBA" id="ARBA00008000"/>
    </source>
</evidence>
<dbReference type="PROSITE" id="PS51387">
    <property type="entry name" value="FAD_PCMH"/>
    <property type="match status" value="1"/>
</dbReference>
<dbReference type="Gene3D" id="3.30.70.2190">
    <property type="match status" value="1"/>
</dbReference>